<dbReference type="GO" id="GO:0006400">
    <property type="term" value="P:tRNA modification"/>
    <property type="evidence" value="ECO:0007669"/>
    <property type="project" value="InterPro"/>
</dbReference>
<accession>A0A2G5DUM0</accession>
<dbReference type="GO" id="GO:0005737">
    <property type="term" value="C:cytoplasm"/>
    <property type="evidence" value="ECO:0007669"/>
    <property type="project" value="UniProtKB-SubCell"/>
</dbReference>
<evidence type="ECO:0000259" key="6">
    <source>
        <dbReference type="Pfam" id="PF01702"/>
    </source>
</evidence>
<evidence type="ECO:0000256" key="1">
    <source>
        <dbReference type="ARBA" id="ARBA00022490"/>
    </source>
</evidence>
<keyword evidence="3 5" id="KW-0479">Metal-binding</keyword>
<feature type="domain" description="tRNA-guanine(15) transglycosylase-like" evidence="6">
    <location>
        <begin position="82"/>
        <end position="461"/>
    </location>
</feature>
<organism evidence="7 8">
    <name type="scientific">Aquilegia coerulea</name>
    <name type="common">Rocky mountain columbine</name>
    <dbReference type="NCBI Taxonomy" id="218851"/>
    <lineage>
        <taxon>Eukaryota</taxon>
        <taxon>Viridiplantae</taxon>
        <taxon>Streptophyta</taxon>
        <taxon>Embryophyta</taxon>
        <taxon>Tracheophyta</taxon>
        <taxon>Spermatophyta</taxon>
        <taxon>Magnoliopsida</taxon>
        <taxon>Ranunculales</taxon>
        <taxon>Ranunculaceae</taxon>
        <taxon>Thalictroideae</taxon>
        <taxon>Aquilegia</taxon>
    </lineage>
</organism>
<dbReference type="FunFam" id="3.20.20.105:FF:000003">
    <property type="entry name" value="Queuine tRNA-ribosyltransferase accessory subunit 2"/>
    <property type="match status" value="1"/>
</dbReference>
<comment type="similarity">
    <text evidence="5">Belongs to the queuine tRNA-ribosyltransferase family. QTRT2 subfamily.</text>
</comment>
<dbReference type="InterPro" id="IPR028592">
    <property type="entry name" value="QTRTD1"/>
</dbReference>
<dbReference type="PANTHER" id="PTHR46064">
    <property type="entry name" value="QUEUINE TRNA-RIBOSYLTRANSFERASE ACCESSORY SUBUNIT 2"/>
    <property type="match status" value="1"/>
</dbReference>
<dbReference type="HAMAP" id="MF_03043">
    <property type="entry name" value="QTRT2"/>
    <property type="match status" value="1"/>
</dbReference>
<evidence type="ECO:0000256" key="5">
    <source>
        <dbReference type="HAMAP-Rule" id="MF_03043"/>
    </source>
</evidence>
<dbReference type="Gene3D" id="3.20.20.105">
    <property type="entry name" value="Queuine tRNA-ribosyltransferase-like"/>
    <property type="match status" value="1"/>
</dbReference>
<evidence type="ECO:0000256" key="4">
    <source>
        <dbReference type="ARBA" id="ARBA00022833"/>
    </source>
</evidence>
<evidence type="ECO:0000313" key="7">
    <source>
        <dbReference type="EMBL" id="PIA47136.1"/>
    </source>
</evidence>
<dbReference type="NCBIfam" id="TIGR00449">
    <property type="entry name" value="tgt_general"/>
    <property type="match status" value="1"/>
</dbReference>
<dbReference type="STRING" id="218851.A0A2G5DUM0"/>
<reference evidence="7 8" key="1">
    <citation type="submission" date="2017-09" db="EMBL/GenBank/DDBJ databases">
        <title>WGS assembly of Aquilegia coerulea Goldsmith.</title>
        <authorList>
            <person name="Hodges S."/>
            <person name="Kramer E."/>
            <person name="Nordborg M."/>
            <person name="Tomkins J."/>
            <person name="Borevitz J."/>
            <person name="Derieg N."/>
            <person name="Yan J."/>
            <person name="Mihaltcheva S."/>
            <person name="Hayes R.D."/>
            <person name="Rokhsar D."/>
        </authorList>
    </citation>
    <scope>NUCLEOTIDE SEQUENCE [LARGE SCALE GENOMIC DNA]</scope>
    <source>
        <strain evidence="8">cv. Goldsmith</strain>
    </source>
</reference>
<dbReference type="Pfam" id="PF01702">
    <property type="entry name" value="TGT"/>
    <property type="match status" value="1"/>
</dbReference>
<keyword evidence="1 5" id="KW-0963">Cytoplasm</keyword>
<sequence>MGRTDIKRHVILIVGFSSRLSISRNTVMVSRKPRVKLKTIRNSNYFLWRLRTKKKEIMKFTVKAWSGGGGGGGGGGGCGGGRARVGVLQLGLGSNGCPTTTIETPSLLVSTRKGLPLFMPLDLLSALPSPDSHLLQLSPLHFLECPSPKTISSMGGIHKMVGLKENYSFVAAPRDSMLCLPVADSTNKFGASYESPCGRRLIKPAEYMEMITALSPNIWATLADEVPAWVSAKRNRTSVDRTLRWLDECIALDRARGIFAFGAIVGGSNMEERKRCAQEVAKRNVSGYWIGGFGLGETAEERPALLNAVMDVLPEYKPRQICGLGLPEEVLEGVASGVDLFDSTYIYHLTIGGFGLIFPLNGNETCIPNSQLSDAGGDLTKINLRATIYRKDTSPIAENCSCYTCKHHTRAYINHLLNVHEMLAQILLEIHNTHHYLGFFRMIREAIKVGDFDNFCQRFVGGRREHLAVAAAS</sequence>
<keyword evidence="8" id="KW-1185">Reference proteome</keyword>
<dbReference type="InParanoid" id="A0A2G5DUM0"/>
<dbReference type="InterPro" id="IPR036511">
    <property type="entry name" value="TGT-like_sf"/>
</dbReference>
<keyword evidence="4 5" id="KW-0862">Zinc</keyword>
<dbReference type="InterPro" id="IPR002616">
    <property type="entry name" value="tRNA_ribo_trans-like"/>
</dbReference>
<dbReference type="EMBL" id="KZ305031">
    <property type="protein sequence ID" value="PIA47136.1"/>
    <property type="molecule type" value="Genomic_DNA"/>
</dbReference>
<dbReference type="GO" id="GO:0046872">
    <property type="term" value="F:metal ion binding"/>
    <property type="evidence" value="ECO:0007669"/>
    <property type="project" value="UniProtKB-KW"/>
</dbReference>
<keyword evidence="2 5" id="KW-0819">tRNA processing</keyword>
<evidence type="ECO:0000256" key="3">
    <source>
        <dbReference type="ARBA" id="ARBA00022723"/>
    </source>
</evidence>
<protein>
    <recommendedName>
        <fullName evidence="5">Queuine tRNA-ribosyltransferase accessory subunit 2</fullName>
    </recommendedName>
    <alternativeName>
        <fullName evidence="5">Queuine tRNA-ribosyltransferase domain-containing protein 1</fullName>
    </alternativeName>
</protein>
<comment type="cofactor">
    <cofactor evidence="5">
        <name>Zn(2+)</name>
        <dbReference type="ChEBI" id="CHEBI:29105"/>
    </cofactor>
    <text evidence="5">Binds 1 zinc ion per subunit.</text>
</comment>
<name>A0A2G5DUM0_AQUCA</name>
<feature type="binding site" evidence="5">
    <location>
        <position position="405"/>
    </location>
    <ligand>
        <name>Zn(2+)</name>
        <dbReference type="ChEBI" id="CHEBI:29105"/>
    </ligand>
</feature>
<dbReference type="Proteomes" id="UP000230069">
    <property type="component" value="Unassembled WGS sequence"/>
</dbReference>
<dbReference type="GO" id="GO:0008479">
    <property type="term" value="F:tRNA-guanosine(34) queuine transglycosylase activity"/>
    <property type="evidence" value="ECO:0007669"/>
    <property type="project" value="UniProtKB-UniRule"/>
</dbReference>
<feature type="binding site" evidence="5">
    <location>
        <position position="431"/>
    </location>
    <ligand>
        <name>Zn(2+)</name>
        <dbReference type="ChEBI" id="CHEBI:29105"/>
    </ligand>
</feature>
<evidence type="ECO:0000313" key="8">
    <source>
        <dbReference type="Proteomes" id="UP000230069"/>
    </source>
</evidence>
<proteinExistence type="inferred from homology"/>
<comment type="function">
    <text evidence="5">Non-catalytic subunit of the queuine tRNA-ribosyltransferase (TGT) that catalyzes the base-exchange of a guanine (G) residue with queuine (Q) at position 34 (anticodon wobble position) in tRNAs with GU(N) anticodons (tRNA-Asp, -Asn, -His and -Tyr), resulting in the hypermodified nucleoside queuosine (7-(((4,5-cis-dihydroxy-2-cyclopenten-1-yl)amino)methyl)-7-deazaguanosine).</text>
</comment>
<feature type="binding site" evidence="5">
    <location>
        <position position="400"/>
    </location>
    <ligand>
        <name>Zn(2+)</name>
        <dbReference type="ChEBI" id="CHEBI:29105"/>
    </ligand>
</feature>
<feature type="binding site" evidence="5">
    <location>
        <position position="402"/>
    </location>
    <ligand>
        <name>Zn(2+)</name>
        <dbReference type="ChEBI" id="CHEBI:29105"/>
    </ligand>
</feature>
<dbReference type="InterPro" id="IPR050852">
    <property type="entry name" value="Queuine_tRNA-ribosyltrfase"/>
</dbReference>
<dbReference type="PANTHER" id="PTHR46064:SF1">
    <property type="entry name" value="QUEUINE TRNA-RIBOSYLTRANSFERASE ACCESSORY SUBUNIT 2"/>
    <property type="match status" value="1"/>
</dbReference>
<evidence type="ECO:0000256" key="2">
    <source>
        <dbReference type="ARBA" id="ARBA00022694"/>
    </source>
</evidence>
<dbReference type="AlphaFoldDB" id="A0A2G5DUM0"/>
<comment type="subunit">
    <text evidence="5">Heterodimer of a catalytic subunit and an accessory subunit.</text>
</comment>
<dbReference type="SUPFAM" id="SSF51713">
    <property type="entry name" value="tRNA-guanine transglycosylase"/>
    <property type="match status" value="1"/>
</dbReference>
<gene>
    <name evidence="7" type="ORF">AQUCO_01400084v1</name>
</gene>
<dbReference type="OrthoDB" id="27601at2759"/>
<comment type="subcellular location">
    <subcellularLocation>
        <location evidence="5">Cytoplasm</location>
    </subcellularLocation>
</comment>